<evidence type="ECO:0000256" key="2">
    <source>
        <dbReference type="SAM" id="MobiDB-lite"/>
    </source>
</evidence>
<keyword evidence="4" id="KW-1185">Reference proteome</keyword>
<organism evidence="3 4">
    <name type="scientific">Coniosporium apollinis</name>
    <dbReference type="NCBI Taxonomy" id="61459"/>
    <lineage>
        <taxon>Eukaryota</taxon>
        <taxon>Fungi</taxon>
        <taxon>Dikarya</taxon>
        <taxon>Ascomycota</taxon>
        <taxon>Pezizomycotina</taxon>
        <taxon>Dothideomycetes</taxon>
        <taxon>Dothideomycetes incertae sedis</taxon>
        <taxon>Coniosporium</taxon>
    </lineage>
</organism>
<sequence>MSLFRSWLSTQFPSDRQALSNSEYELPRWNRSEQDSAAMLPPPPIAASVYVLPKSPTQQQGMPADWVALQRKEQQLQEDLQSLLDAQAEGLIAGLSNVPDDQASDGSSTPTAQSVRLGVKSPSRRVARRKPGLRAARRGISRTIQELAYIKAEEGNLLENDLDGNKAILNQVASWEDKQNKIRQKITSIEQGNNSSRSQSLQQEADQLQVDIHDLELRLTEMKAKHRRLIAEISSLENSVQSKLSSYKASLSLLDGEIKRFLDRPPTTATAAAPDSSTFLTLPPKRRTLSMAKDYWQAGRQELEQRYGRVELEREALEEGAMVWKGVVDRVAAFEMRLADEMRTGSVSDGSKSRQLNGAHGLSDLVMDIDDAIRYIEGKLELAETRNWKLLECCIGAELEAFKQGRQILQQSIPVARDGQVPEREDAERASTAPPPTSGDAFSPARKNPDQGSRRRIFHSDDDEPDPELLISHQDTDTESERSDEVK</sequence>
<feature type="compositionally biased region" description="Polar residues" evidence="2">
    <location>
        <begin position="104"/>
        <end position="114"/>
    </location>
</feature>
<comment type="caution">
    <text evidence="3">The sequence shown here is derived from an EMBL/GenBank/DDBJ whole genome shotgun (WGS) entry which is preliminary data.</text>
</comment>
<feature type="compositionally biased region" description="Basic and acidic residues" evidence="2">
    <location>
        <begin position="474"/>
        <end position="487"/>
    </location>
</feature>
<gene>
    <name evidence="3" type="ORF">H2201_006545</name>
</gene>
<name>A0ABQ9NNZ7_9PEZI</name>
<keyword evidence="1" id="KW-0175">Coiled coil</keyword>
<reference evidence="3" key="1">
    <citation type="submission" date="2022-10" db="EMBL/GenBank/DDBJ databases">
        <title>Culturing micro-colonial fungi from biological soil crusts in the Mojave desert and describing Neophaeococcomyces mojavensis, and introducing the new genera and species Taxawa tesnikishii.</title>
        <authorList>
            <person name="Kurbessoian T."/>
            <person name="Stajich J.E."/>
        </authorList>
    </citation>
    <scope>NUCLEOTIDE SEQUENCE</scope>
    <source>
        <strain evidence="3">TK_1</strain>
    </source>
</reference>
<evidence type="ECO:0000256" key="1">
    <source>
        <dbReference type="SAM" id="Coils"/>
    </source>
</evidence>
<evidence type="ECO:0008006" key="5">
    <source>
        <dbReference type="Google" id="ProtNLM"/>
    </source>
</evidence>
<protein>
    <recommendedName>
        <fullName evidence="5">Atg28p</fullName>
    </recommendedName>
</protein>
<accession>A0ABQ9NNZ7</accession>
<proteinExistence type="predicted"/>
<feature type="compositionally biased region" description="Basic residues" evidence="2">
    <location>
        <begin position="122"/>
        <end position="134"/>
    </location>
</feature>
<feature type="region of interest" description="Disordered" evidence="2">
    <location>
        <begin position="414"/>
        <end position="487"/>
    </location>
</feature>
<dbReference type="EMBL" id="JAPDRL010000058">
    <property type="protein sequence ID" value="KAJ9661353.1"/>
    <property type="molecule type" value="Genomic_DNA"/>
</dbReference>
<evidence type="ECO:0000313" key="4">
    <source>
        <dbReference type="Proteomes" id="UP001172684"/>
    </source>
</evidence>
<evidence type="ECO:0000313" key="3">
    <source>
        <dbReference type="EMBL" id="KAJ9661353.1"/>
    </source>
</evidence>
<feature type="coiled-coil region" evidence="1">
    <location>
        <begin position="198"/>
        <end position="239"/>
    </location>
</feature>
<feature type="region of interest" description="Disordered" evidence="2">
    <location>
        <begin position="96"/>
        <end position="134"/>
    </location>
</feature>
<feature type="compositionally biased region" description="Basic and acidic residues" evidence="2">
    <location>
        <begin position="420"/>
        <end position="429"/>
    </location>
</feature>
<dbReference type="Proteomes" id="UP001172684">
    <property type="component" value="Unassembled WGS sequence"/>
</dbReference>